<dbReference type="GO" id="GO:0005737">
    <property type="term" value="C:cytoplasm"/>
    <property type="evidence" value="ECO:0007669"/>
    <property type="project" value="UniProtKB-ARBA"/>
</dbReference>
<keyword evidence="4" id="KW-0597">Phosphoprotein</keyword>
<dbReference type="PROSITE" id="PS00108">
    <property type="entry name" value="PROTEIN_KINASE_ST"/>
    <property type="match status" value="1"/>
</dbReference>
<proteinExistence type="inferred from homology"/>
<keyword evidence="14" id="KW-1185">Reference proteome</keyword>
<evidence type="ECO:0000313" key="15">
    <source>
        <dbReference type="WBParaSite" id="TCLT_0000822501-mRNA-1"/>
    </source>
</evidence>
<dbReference type="InterPro" id="IPR028375">
    <property type="entry name" value="KA1/Ssp2_C"/>
</dbReference>
<dbReference type="InterPro" id="IPR011009">
    <property type="entry name" value="Kinase-like_dom_sf"/>
</dbReference>
<dbReference type="Pfam" id="PF21147">
    <property type="entry name" value="AMPK_alpha_AID"/>
    <property type="match status" value="1"/>
</dbReference>
<keyword evidence="5" id="KW-0808">Transferase</keyword>
<evidence type="ECO:0000256" key="7">
    <source>
        <dbReference type="ARBA" id="ARBA00022777"/>
    </source>
</evidence>
<evidence type="ECO:0000313" key="14">
    <source>
        <dbReference type="Proteomes" id="UP000276776"/>
    </source>
</evidence>
<dbReference type="STRING" id="103827.A0A0N5D5E5"/>
<dbReference type="PANTHER" id="PTHR24346">
    <property type="entry name" value="MAP/MICROTUBULE AFFINITY-REGULATING KINASE"/>
    <property type="match status" value="1"/>
</dbReference>
<organism evidence="15">
    <name type="scientific">Thelazia callipaeda</name>
    <name type="common">Oriental eyeworm</name>
    <name type="synonym">Parasitic nematode</name>
    <dbReference type="NCBI Taxonomy" id="103827"/>
    <lineage>
        <taxon>Eukaryota</taxon>
        <taxon>Metazoa</taxon>
        <taxon>Ecdysozoa</taxon>
        <taxon>Nematoda</taxon>
        <taxon>Chromadorea</taxon>
        <taxon>Rhabditida</taxon>
        <taxon>Spirurina</taxon>
        <taxon>Spiruromorpha</taxon>
        <taxon>Thelazioidea</taxon>
        <taxon>Thelaziidae</taxon>
        <taxon>Thelazia</taxon>
    </lineage>
</organism>
<dbReference type="InterPro" id="IPR000719">
    <property type="entry name" value="Prot_kinase_dom"/>
</dbReference>
<dbReference type="Gene3D" id="1.10.8.10">
    <property type="entry name" value="DNA helicase RuvA subunit, C-terminal domain"/>
    <property type="match status" value="1"/>
</dbReference>
<dbReference type="FunFam" id="1.10.8.10:FF:000055">
    <property type="entry name" value="Non-specific serine/threonine protein kinase"/>
    <property type="match status" value="1"/>
</dbReference>
<feature type="domain" description="Protein kinase" evidence="12">
    <location>
        <begin position="17"/>
        <end position="269"/>
    </location>
</feature>
<comment type="catalytic activity">
    <reaction evidence="10">
        <text>L-seryl-[protein] + ATP = O-phospho-L-seryl-[protein] + ADP + H(+)</text>
        <dbReference type="Rhea" id="RHEA:17989"/>
        <dbReference type="Rhea" id="RHEA-COMP:9863"/>
        <dbReference type="Rhea" id="RHEA-COMP:11604"/>
        <dbReference type="ChEBI" id="CHEBI:15378"/>
        <dbReference type="ChEBI" id="CHEBI:29999"/>
        <dbReference type="ChEBI" id="CHEBI:30616"/>
        <dbReference type="ChEBI" id="CHEBI:83421"/>
        <dbReference type="ChEBI" id="CHEBI:456216"/>
        <dbReference type="EC" id="2.7.11.1"/>
    </reaction>
</comment>
<keyword evidence="8 11" id="KW-0067">ATP-binding</keyword>
<dbReference type="FunFam" id="3.30.310.80:FF:000020">
    <property type="entry name" value="Non-specific serine/threonine protein kinase"/>
    <property type="match status" value="1"/>
</dbReference>
<dbReference type="AlphaFoldDB" id="A0A0N5D5E5"/>
<dbReference type="PROSITE" id="PS00107">
    <property type="entry name" value="PROTEIN_KINASE_ATP"/>
    <property type="match status" value="1"/>
</dbReference>
<dbReference type="Gene3D" id="1.10.510.10">
    <property type="entry name" value="Transferase(Phosphotransferase) domain 1"/>
    <property type="match status" value="1"/>
</dbReference>
<feature type="binding site" evidence="11">
    <location>
        <position position="46"/>
    </location>
    <ligand>
        <name>ATP</name>
        <dbReference type="ChEBI" id="CHEBI:30616"/>
    </ligand>
</feature>
<keyword evidence="7" id="KW-0418">Kinase</keyword>
<dbReference type="SUPFAM" id="SSF56112">
    <property type="entry name" value="Protein kinase-like (PK-like)"/>
    <property type="match status" value="1"/>
</dbReference>
<evidence type="ECO:0000256" key="11">
    <source>
        <dbReference type="PROSITE-ProRule" id="PRU10141"/>
    </source>
</evidence>
<evidence type="ECO:0000256" key="4">
    <source>
        <dbReference type="ARBA" id="ARBA00022553"/>
    </source>
</evidence>
<evidence type="ECO:0000256" key="10">
    <source>
        <dbReference type="ARBA" id="ARBA00048679"/>
    </source>
</evidence>
<reference evidence="15" key="1">
    <citation type="submission" date="2017-02" db="UniProtKB">
        <authorList>
            <consortium name="WormBaseParasite"/>
        </authorList>
    </citation>
    <scope>IDENTIFICATION</scope>
</reference>
<keyword evidence="3" id="KW-0723">Serine/threonine-protein kinase</keyword>
<dbReference type="Gene3D" id="3.30.200.20">
    <property type="entry name" value="Phosphorylase Kinase, domain 1"/>
    <property type="match status" value="1"/>
</dbReference>
<dbReference type="GO" id="GO:0120025">
    <property type="term" value="C:plasma membrane bounded cell projection"/>
    <property type="evidence" value="ECO:0007669"/>
    <property type="project" value="UniProtKB-ARBA"/>
</dbReference>
<name>A0A0N5D5E5_THECL</name>
<dbReference type="EC" id="2.7.11.1" evidence="2"/>
<evidence type="ECO:0000256" key="1">
    <source>
        <dbReference type="ARBA" id="ARBA00006234"/>
    </source>
</evidence>
<dbReference type="OrthoDB" id="193931at2759"/>
<keyword evidence="6 11" id="KW-0547">Nucleotide-binding</keyword>
<dbReference type="CDD" id="cd14079">
    <property type="entry name" value="STKc_AMPK_alpha"/>
    <property type="match status" value="1"/>
</dbReference>
<protein>
    <recommendedName>
        <fullName evidence="2">non-specific serine/threonine protein kinase</fullName>
        <ecNumber evidence="2">2.7.11.1</ecNumber>
    </recommendedName>
</protein>
<evidence type="ECO:0000259" key="12">
    <source>
        <dbReference type="PROSITE" id="PS50011"/>
    </source>
</evidence>
<dbReference type="GO" id="GO:0035556">
    <property type="term" value="P:intracellular signal transduction"/>
    <property type="evidence" value="ECO:0007669"/>
    <property type="project" value="TreeGrafter"/>
</dbReference>
<evidence type="ECO:0000256" key="5">
    <source>
        <dbReference type="ARBA" id="ARBA00022679"/>
    </source>
</evidence>
<dbReference type="Pfam" id="PF16579">
    <property type="entry name" value="AdenylateSensor"/>
    <property type="match status" value="1"/>
</dbReference>
<dbReference type="PROSITE" id="PS50011">
    <property type="entry name" value="PROTEIN_KINASE_DOM"/>
    <property type="match status" value="1"/>
</dbReference>
<dbReference type="PANTHER" id="PTHR24346:SF110">
    <property type="entry name" value="NON-SPECIFIC SERINE_THREONINE PROTEIN KINASE"/>
    <property type="match status" value="1"/>
</dbReference>
<dbReference type="SUPFAM" id="SSF103243">
    <property type="entry name" value="KA1-like"/>
    <property type="match status" value="1"/>
</dbReference>
<reference evidence="13 14" key="2">
    <citation type="submission" date="2018-11" db="EMBL/GenBank/DDBJ databases">
        <authorList>
            <consortium name="Pathogen Informatics"/>
        </authorList>
    </citation>
    <scope>NUCLEOTIDE SEQUENCE [LARGE SCALE GENOMIC DNA]</scope>
</reference>
<dbReference type="GO" id="GO:0005524">
    <property type="term" value="F:ATP binding"/>
    <property type="evidence" value="ECO:0007669"/>
    <property type="project" value="UniProtKB-UniRule"/>
</dbReference>
<dbReference type="Pfam" id="PF00069">
    <property type="entry name" value="Pkinase"/>
    <property type="match status" value="1"/>
</dbReference>
<evidence type="ECO:0000256" key="3">
    <source>
        <dbReference type="ARBA" id="ARBA00022527"/>
    </source>
</evidence>
<dbReference type="GO" id="GO:0004679">
    <property type="term" value="F:AMP-activated protein kinase activity"/>
    <property type="evidence" value="ECO:0007669"/>
    <property type="project" value="UniProtKB-ARBA"/>
</dbReference>
<dbReference type="FunFam" id="1.10.510.10:FF:000079">
    <property type="entry name" value="Non-specific serine/threonine protein kinase"/>
    <property type="match status" value="1"/>
</dbReference>
<dbReference type="SMART" id="SM00220">
    <property type="entry name" value="S_TKc"/>
    <property type="match status" value="1"/>
</dbReference>
<evidence type="ECO:0000313" key="13">
    <source>
        <dbReference type="EMBL" id="VDN05749.1"/>
    </source>
</evidence>
<evidence type="ECO:0000256" key="9">
    <source>
        <dbReference type="ARBA" id="ARBA00047899"/>
    </source>
</evidence>
<evidence type="ECO:0000256" key="6">
    <source>
        <dbReference type="ARBA" id="ARBA00022741"/>
    </source>
</evidence>
<dbReference type="EMBL" id="UYYF01004600">
    <property type="protein sequence ID" value="VDN05749.1"/>
    <property type="molecule type" value="Genomic_DNA"/>
</dbReference>
<dbReference type="InterPro" id="IPR032270">
    <property type="entry name" value="AMPK_C"/>
</dbReference>
<accession>A0A0N5D5E5</accession>
<sequence length="531" mass="60021">MSISDVSKQPQIKIGHYVLNQTLGVGTFGKVKVGTHEGTGYKVAVKILNRQKIKTLDVVGKIRREIQNLSLFRHPHIIRLYQVISTPTDIFMIMEFVAGGELFDYIVKHGRLKTPEARRFFQQIISGVDYCHRHMVVHRDLKPENLLLDDKNNVKIADFGLSNIMTDGDFLRTSCGSPNYAAPEVISGKLYAGPEVDVWSCGVILYALLCGTLPFDDEHVPSLFRKIKAGIFPIPDYLEKQVVNLLLHMLQVDPMKRATIKDVIQHDWFQRDLPAYLFPPINESEASIVDIEAVKEVTRRYGVLEEDVTNALLGDDPHHHLSIAYNLIVDNKRIADETAKLSIEEFYQVTPAGKLQSCDTSHRHPERISGSNKITPYLENIGGGDSMSTAKWHLGIRSQSRPEDIMYEVFKAMKSLDFEWKIFNPYHIIVRKKPDNPTYEPPRMSLQLYQVDQKSYLLDFKSLVDEETGSANSSRHASVSLPVKPSLRTGRAQSLPVPMEVDNPPPPVAVKQSQTMQFFEMCASLIGALAR</sequence>
<dbReference type="Proteomes" id="UP000276776">
    <property type="component" value="Unassembled WGS sequence"/>
</dbReference>
<dbReference type="Gene3D" id="3.30.310.80">
    <property type="entry name" value="Kinase associated domain 1, KA1"/>
    <property type="match status" value="1"/>
</dbReference>
<evidence type="ECO:0000256" key="2">
    <source>
        <dbReference type="ARBA" id="ARBA00012513"/>
    </source>
</evidence>
<evidence type="ECO:0000256" key="8">
    <source>
        <dbReference type="ARBA" id="ARBA00022840"/>
    </source>
</evidence>
<dbReference type="CDD" id="cd14336">
    <property type="entry name" value="UBA_AID_AMPKalpha"/>
    <property type="match status" value="1"/>
</dbReference>
<comment type="similarity">
    <text evidence="1">Belongs to the protein kinase superfamily. CAMK Ser/Thr protein kinase family. SNF1 subfamily.</text>
</comment>
<dbReference type="FunFam" id="3.30.200.20:FF:000136">
    <property type="entry name" value="Non-specific serine/threonine protein kinase"/>
    <property type="match status" value="1"/>
</dbReference>
<dbReference type="OMA" id="SKTKWHF"/>
<dbReference type="CDD" id="cd12122">
    <property type="entry name" value="AMPKA_C"/>
    <property type="match status" value="1"/>
</dbReference>
<dbReference type="InterPro" id="IPR017441">
    <property type="entry name" value="Protein_kinase_ATP_BS"/>
</dbReference>
<dbReference type="InterPro" id="IPR049020">
    <property type="entry name" value="PRKAA1/2_AID"/>
</dbReference>
<dbReference type="GO" id="GO:0043050">
    <property type="term" value="P:nematode pharyngeal pumping"/>
    <property type="evidence" value="ECO:0007669"/>
    <property type="project" value="UniProtKB-ARBA"/>
</dbReference>
<gene>
    <name evidence="13" type="ORF">TCLT_LOCUS8214</name>
</gene>
<dbReference type="WBParaSite" id="TCLT_0000822501-mRNA-1">
    <property type="protein sequence ID" value="TCLT_0000822501-mRNA-1"/>
    <property type="gene ID" value="TCLT_0000822501"/>
</dbReference>
<comment type="catalytic activity">
    <reaction evidence="9">
        <text>L-threonyl-[protein] + ATP = O-phospho-L-threonyl-[protein] + ADP + H(+)</text>
        <dbReference type="Rhea" id="RHEA:46608"/>
        <dbReference type="Rhea" id="RHEA-COMP:11060"/>
        <dbReference type="Rhea" id="RHEA-COMP:11605"/>
        <dbReference type="ChEBI" id="CHEBI:15378"/>
        <dbReference type="ChEBI" id="CHEBI:30013"/>
        <dbReference type="ChEBI" id="CHEBI:30616"/>
        <dbReference type="ChEBI" id="CHEBI:61977"/>
        <dbReference type="ChEBI" id="CHEBI:456216"/>
        <dbReference type="EC" id="2.7.11.1"/>
    </reaction>
</comment>
<dbReference type="InterPro" id="IPR008271">
    <property type="entry name" value="Ser/Thr_kinase_AS"/>
</dbReference>